<proteinExistence type="predicted"/>
<accession>A0A1Z5J8D6</accession>
<feature type="signal peptide" evidence="2">
    <location>
        <begin position="1"/>
        <end position="16"/>
    </location>
</feature>
<sequence>MTVRTLLLLPLMATSAFAPWRQWHHIDTAMNSKNSERAHIERNLEEMMGNDWRLFRANLVAKEQAEASHQRKNDTPSSEPKDYGDEKLAHQGQLGELFAGAISSIFQKKNSSRVASGRRHSSDIFDGDAIGGLSDDDKIVTDDPFVSEAELPLLIKSKVKINKHRWAHEIPHVEPGCVLLANEKLGGVFHQTVVLVVQHDEKTGSIGIVINRPLEGDLQKVASQANCNLDLSLKMAFSKSPVSYGGPVLQEELSVIHGFGEVEGSTKLCPGVYVGGSEELMNEVRINRFDPHHALFVKGHAAWVPGQLSREIKKGVWYTAAVSSDLILRYAGAMVTEEDNAADLWSDILMCLGGKYAEISRAYAGRGDKRMP</sequence>
<comment type="caution">
    <text evidence="3">The sequence shown here is derived from an EMBL/GenBank/DDBJ whole genome shotgun (WGS) entry which is preliminary data.</text>
</comment>
<gene>
    <name evidence="3" type="ORF">FisN_3Lh466</name>
</gene>
<dbReference type="InterPro" id="IPR003774">
    <property type="entry name" value="AlgH-like"/>
</dbReference>
<dbReference type="InParanoid" id="A0A1Z5J8D6"/>
<feature type="chain" id="PRO_5012148016" evidence="2">
    <location>
        <begin position="17"/>
        <end position="372"/>
    </location>
</feature>
<keyword evidence="2" id="KW-0732">Signal</keyword>
<evidence type="ECO:0000313" key="3">
    <source>
        <dbReference type="EMBL" id="GAX10264.1"/>
    </source>
</evidence>
<dbReference type="Proteomes" id="UP000198406">
    <property type="component" value="Unassembled WGS sequence"/>
</dbReference>
<dbReference type="Gene3D" id="3.40.1740.10">
    <property type="entry name" value="VC0467-like"/>
    <property type="match status" value="1"/>
</dbReference>
<organism evidence="3 4">
    <name type="scientific">Fistulifera solaris</name>
    <name type="common">Oleaginous diatom</name>
    <dbReference type="NCBI Taxonomy" id="1519565"/>
    <lineage>
        <taxon>Eukaryota</taxon>
        <taxon>Sar</taxon>
        <taxon>Stramenopiles</taxon>
        <taxon>Ochrophyta</taxon>
        <taxon>Bacillariophyta</taxon>
        <taxon>Bacillariophyceae</taxon>
        <taxon>Bacillariophycidae</taxon>
        <taxon>Naviculales</taxon>
        <taxon>Naviculaceae</taxon>
        <taxon>Fistulifera</taxon>
    </lineage>
</organism>
<dbReference type="AlphaFoldDB" id="A0A1Z5J8D6"/>
<dbReference type="OrthoDB" id="272750at2759"/>
<feature type="region of interest" description="Disordered" evidence="1">
    <location>
        <begin position="63"/>
        <end position="85"/>
    </location>
</feature>
<name>A0A1Z5J8D6_FISSO</name>
<evidence type="ECO:0000256" key="2">
    <source>
        <dbReference type="SAM" id="SignalP"/>
    </source>
</evidence>
<evidence type="ECO:0000256" key="1">
    <source>
        <dbReference type="SAM" id="MobiDB-lite"/>
    </source>
</evidence>
<dbReference type="PANTHER" id="PTHR31984">
    <property type="entry name" value="TRANSPORTER, PUTATIVE (DUF179)-RELATED"/>
    <property type="match status" value="1"/>
</dbReference>
<reference evidence="3 4" key="1">
    <citation type="journal article" date="2015" name="Plant Cell">
        <title>Oil accumulation by the oleaginous diatom Fistulifera solaris as revealed by the genome and transcriptome.</title>
        <authorList>
            <person name="Tanaka T."/>
            <person name="Maeda Y."/>
            <person name="Veluchamy A."/>
            <person name="Tanaka M."/>
            <person name="Abida H."/>
            <person name="Marechal E."/>
            <person name="Bowler C."/>
            <person name="Muto M."/>
            <person name="Sunaga Y."/>
            <person name="Tanaka M."/>
            <person name="Yoshino T."/>
            <person name="Taniguchi T."/>
            <person name="Fukuda Y."/>
            <person name="Nemoto M."/>
            <person name="Matsumoto M."/>
            <person name="Wong P.S."/>
            <person name="Aburatani S."/>
            <person name="Fujibuchi W."/>
        </authorList>
    </citation>
    <scope>NUCLEOTIDE SEQUENCE [LARGE SCALE GENOMIC DNA]</scope>
    <source>
        <strain evidence="3 4">JPCC DA0580</strain>
    </source>
</reference>
<evidence type="ECO:0000313" key="4">
    <source>
        <dbReference type="Proteomes" id="UP000198406"/>
    </source>
</evidence>
<dbReference type="Pfam" id="PF02622">
    <property type="entry name" value="DUF179"/>
    <property type="match status" value="1"/>
</dbReference>
<keyword evidence="4" id="KW-1185">Reference proteome</keyword>
<protein>
    <submittedName>
        <fullName evidence="3">Putative transcriptional regulator</fullName>
    </submittedName>
</protein>
<dbReference type="EMBL" id="BDSP01000016">
    <property type="protein sequence ID" value="GAX10264.1"/>
    <property type="molecule type" value="Genomic_DNA"/>
</dbReference>
<dbReference type="PANTHER" id="PTHR31984:SF17">
    <property type="entry name" value="TRANSCRIPTIONAL REGULATOR"/>
    <property type="match status" value="1"/>
</dbReference>
<dbReference type="SUPFAM" id="SSF143456">
    <property type="entry name" value="VC0467-like"/>
    <property type="match status" value="1"/>
</dbReference>